<keyword evidence="2" id="KW-1003">Cell membrane</keyword>
<reference evidence="8" key="1">
    <citation type="submission" date="2016-10" db="EMBL/GenBank/DDBJ databases">
        <authorList>
            <person name="Varghese N."/>
            <person name="Submissions S."/>
        </authorList>
    </citation>
    <scope>NUCLEOTIDE SEQUENCE [LARGE SCALE GENOMIC DNA]</scope>
    <source>
        <strain evidence="8">DSM 17933</strain>
    </source>
</reference>
<feature type="transmembrane region" description="Helical" evidence="6">
    <location>
        <begin position="141"/>
        <end position="160"/>
    </location>
</feature>
<dbReference type="RefSeq" id="WP_090502818.1">
    <property type="nucleotide sequence ID" value="NZ_FNCH01000018.1"/>
</dbReference>
<dbReference type="GO" id="GO:0005886">
    <property type="term" value="C:plasma membrane"/>
    <property type="evidence" value="ECO:0007669"/>
    <property type="project" value="UniProtKB-SubCell"/>
</dbReference>
<feature type="transmembrane region" description="Helical" evidence="6">
    <location>
        <begin position="215"/>
        <end position="238"/>
    </location>
</feature>
<accession>A0A1G8AC95</accession>
<evidence type="ECO:0000313" key="8">
    <source>
        <dbReference type="Proteomes" id="UP000199643"/>
    </source>
</evidence>
<keyword evidence="4 6" id="KW-1133">Transmembrane helix</keyword>
<keyword evidence="5 6" id="KW-0472">Membrane</keyword>
<dbReference type="PIRSF" id="PIRSF035875">
    <property type="entry name" value="RNase_BN"/>
    <property type="match status" value="1"/>
</dbReference>
<keyword evidence="3 6" id="KW-0812">Transmembrane</keyword>
<dbReference type="PANTHER" id="PTHR30213:SF1">
    <property type="entry name" value="INNER MEMBRANE PROTEIN YHJD"/>
    <property type="match status" value="1"/>
</dbReference>
<evidence type="ECO:0000256" key="1">
    <source>
        <dbReference type="ARBA" id="ARBA00004651"/>
    </source>
</evidence>
<feature type="transmembrane region" description="Helical" evidence="6">
    <location>
        <begin position="180"/>
        <end position="203"/>
    </location>
</feature>
<gene>
    <name evidence="7" type="ORF">SAMN05421827_11883</name>
</gene>
<dbReference type="Pfam" id="PF03631">
    <property type="entry name" value="Virul_fac_BrkB"/>
    <property type="match status" value="1"/>
</dbReference>
<evidence type="ECO:0000256" key="2">
    <source>
        <dbReference type="ARBA" id="ARBA00022475"/>
    </source>
</evidence>
<evidence type="ECO:0000256" key="3">
    <source>
        <dbReference type="ARBA" id="ARBA00022692"/>
    </source>
</evidence>
<keyword evidence="8" id="KW-1185">Reference proteome</keyword>
<name>A0A1G8AC95_9SPHI</name>
<dbReference type="STRING" id="405671.SAMN05421827_11883"/>
<dbReference type="PANTHER" id="PTHR30213">
    <property type="entry name" value="INNER MEMBRANE PROTEIN YHJD"/>
    <property type="match status" value="1"/>
</dbReference>
<comment type="subcellular location">
    <subcellularLocation>
        <location evidence="1">Cell membrane</location>
        <topology evidence="1">Multi-pass membrane protein</topology>
    </subcellularLocation>
</comment>
<dbReference type="InterPro" id="IPR017039">
    <property type="entry name" value="Virul_fac_BrkB"/>
</dbReference>
<evidence type="ECO:0000256" key="5">
    <source>
        <dbReference type="ARBA" id="ARBA00023136"/>
    </source>
</evidence>
<sequence>MDKITAKNIWGLLRQIGTDVIAQKVLKVSASLAFYTIFSIGPMLMVIIFLSSFFLKEQAVEGIIYEQIKSLVGNKAALQIQEIIKNASITGDNMVAATTGFIALIIGATTVFAEIQDTINSIWNLEVRVKRGWLNFLKNRLLSFSLVVSLAFLLLVSLIVNGVIEGFMNKLQELFPNVGIILIYIVNLVITLFITSSLFAIIFKVLPDALIRWRDVAVGAILTALLFMTGKFGISFYISKSHPGSAYGTAGSIIILMLWIYFSAIILYIGAVFTKCYATKFGKKIKPKNYAVVVHSTIKEDPEQNLSANKPSSL</sequence>
<evidence type="ECO:0000313" key="7">
    <source>
        <dbReference type="EMBL" id="SDH18572.1"/>
    </source>
</evidence>
<dbReference type="OrthoDB" id="9797028at2"/>
<feature type="transmembrane region" description="Helical" evidence="6">
    <location>
        <begin position="32"/>
        <end position="55"/>
    </location>
</feature>
<dbReference type="AlphaFoldDB" id="A0A1G8AC95"/>
<proteinExistence type="predicted"/>
<organism evidence="7 8">
    <name type="scientific">Pedobacter terrae</name>
    <dbReference type="NCBI Taxonomy" id="405671"/>
    <lineage>
        <taxon>Bacteria</taxon>
        <taxon>Pseudomonadati</taxon>
        <taxon>Bacteroidota</taxon>
        <taxon>Sphingobacteriia</taxon>
        <taxon>Sphingobacteriales</taxon>
        <taxon>Sphingobacteriaceae</taxon>
        <taxon>Pedobacter</taxon>
    </lineage>
</organism>
<protein>
    <submittedName>
        <fullName evidence="7">Membrane protein</fullName>
    </submittedName>
</protein>
<evidence type="ECO:0000256" key="6">
    <source>
        <dbReference type="SAM" id="Phobius"/>
    </source>
</evidence>
<dbReference type="Proteomes" id="UP000199643">
    <property type="component" value="Unassembled WGS sequence"/>
</dbReference>
<evidence type="ECO:0000256" key="4">
    <source>
        <dbReference type="ARBA" id="ARBA00022989"/>
    </source>
</evidence>
<feature type="transmembrane region" description="Helical" evidence="6">
    <location>
        <begin position="250"/>
        <end position="278"/>
    </location>
</feature>
<dbReference type="EMBL" id="FNCH01000018">
    <property type="protein sequence ID" value="SDH18572.1"/>
    <property type="molecule type" value="Genomic_DNA"/>
</dbReference>
<dbReference type="NCBIfam" id="TIGR00765">
    <property type="entry name" value="yihY_not_rbn"/>
    <property type="match status" value="1"/>
</dbReference>